<dbReference type="PANTHER" id="PTHR42861">
    <property type="entry name" value="CALCIUM-TRANSPORTING ATPASE"/>
    <property type="match status" value="1"/>
</dbReference>
<dbReference type="AlphaFoldDB" id="A0A438ISF5"/>
<dbReference type="OrthoDB" id="1931203at2759"/>
<keyword evidence="2" id="KW-1133">Transmembrane helix</keyword>
<dbReference type="InterPro" id="IPR023298">
    <property type="entry name" value="ATPase_P-typ_TM_dom_sf"/>
</dbReference>
<sequence length="498" mass="54455">MNPSGRDIQPDVPQVELEEQSGIDTWRGAADGYVLLEGERLLQVVLFREGGDSVEEVKTEGEQARGEGGALAIATDSGFPVGEMHMGDTSAIALTASKKVQYCHANPLVLSLCFLKDLVSVFCGINALEIHQSEVECSLIPISVHAWLSKAPSKALVDIPDPSIHVHGNHANPAVIPMPISHHLHTHSPNPLNPFHVHHLHPSISLAAHLVDNTNHQGHFQKVLTAIVNFCIYSIAFGIVVEMVMMYPIQRRKYRDGINNLSVFLIGRIPIAMPTVLSVTMAIGSPRLSKQGATTKRMTAIEEMAGMDVSLRQDQRQLEDAQLIKACDDLRSRVKFLQKRSESCDIQGRIKSLEDAVACALTADMDSNKQWRRIWELFLGDPSKSLPLSVRSGAVISMPKTLVPSPSDKPKSKIGLQPLRLVNHSQRGGSAKSDVTKTSNVGKLHVLKPPRERNGISLAAKDSLSPTMGSRVANNPSCCHSTSCWICFFEESKEQSNP</sequence>
<evidence type="ECO:0000313" key="4">
    <source>
        <dbReference type="Proteomes" id="UP000288805"/>
    </source>
</evidence>
<dbReference type="SUPFAM" id="SSF81665">
    <property type="entry name" value="Calcium ATPase, transmembrane domain M"/>
    <property type="match status" value="1"/>
</dbReference>
<organism evidence="3 4">
    <name type="scientific">Vitis vinifera</name>
    <name type="common">Grape</name>
    <dbReference type="NCBI Taxonomy" id="29760"/>
    <lineage>
        <taxon>Eukaryota</taxon>
        <taxon>Viridiplantae</taxon>
        <taxon>Streptophyta</taxon>
        <taxon>Embryophyta</taxon>
        <taxon>Tracheophyta</taxon>
        <taxon>Spermatophyta</taxon>
        <taxon>Magnoliopsida</taxon>
        <taxon>eudicotyledons</taxon>
        <taxon>Gunneridae</taxon>
        <taxon>Pentapetalae</taxon>
        <taxon>rosids</taxon>
        <taxon>Vitales</taxon>
        <taxon>Vitaceae</taxon>
        <taxon>Viteae</taxon>
        <taxon>Vitis</taxon>
    </lineage>
</organism>
<keyword evidence="1" id="KW-0460">Magnesium</keyword>
<dbReference type="Gene3D" id="1.20.1110.10">
    <property type="entry name" value="Calcium-transporting ATPase, transmembrane domain"/>
    <property type="match status" value="1"/>
</dbReference>
<gene>
    <name evidence="3" type="primary">AHA2_0</name>
    <name evidence="3" type="ORF">CK203_021422</name>
</gene>
<evidence type="ECO:0000256" key="1">
    <source>
        <dbReference type="ARBA" id="ARBA00022842"/>
    </source>
</evidence>
<name>A0A438ISF5_VITVI</name>
<accession>A0A438ISF5</accession>
<dbReference type="EMBL" id="QGNW01000086">
    <property type="protein sequence ID" value="RVW99555.1"/>
    <property type="molecule type" value="Genomic_DNA"/>
</dbReference>
<evidence type="ECO:0000313" key="3">
    <source>
        <dbReference type="EMBL" id="RVW99555.1"/>
    </source>
</evidence>
<feature type="transmembrane region" description="Helical" evidence="2">
    <location>
        <begin position="223"/>
        <end position="249"/>
    </location>
</feature>
<feature type="transmembrane region" description="Helical" evidence="2">
    <location>
        <begin position="261"/>
        <end position="283"/>
    </location>
</feature>
<comment type="caution">
    <text evidence="3">The sequence shown here is derived from an EMBL/GenBank/DDBJ whole genome shotgun (WGS) entry which is preliminary data.</text>
</comment>
<proteinExistence type="predicted"/>
<protein>
    <submittedName>
        <fullName evidence="3">ATPase 2, plasma membrane-type</fullName>
    </submittedName>
</protein>
<dbReference type="Proteomes" id="UP000288805">
    <property type="component" value="Unassembled WGS sequence"/>
</dbReference>
<keyword evidence="2" id="KW-0472">Membrane</keyword>
<evidence type="ECO:0000256" key="2">
    <source>
        <dbReference type="SAM" id="Phobius"/>
    </source>
</evidence>
<keyword evidence="2" id="KW-0812">Transmembrane</keyword>
<reference evidence="3 4" key="1">
    <citation type="journal article" date="2018" name="PLoS Genet.">
        <title>Population sequencing reveals clonal diversity and ancestral inbreeding in the grapevine cultivar Chardonnay.</title>
        <authorList>
            <person name="Roach M.J."/>
            <person name="Johnson D.L."/>
            <person name="Bohlmann J."/>
            <person name="van Vuuren H.J."/>
            <person name="Jones S.J."/>
            <person name="Pretorius I.S."/>
            <person name="Schmidt S.A."/>
            <person name="Borneman A.R."/>
        </authorList>
    </citation>
    <scope>NUCLEOTIDE SEQUENCE [LARGE SCALE GENOMIC DNA]</scope>
    <source>
        <strain evidence="4">cv. Chardonnay</strain>
        <tissue evidence="3">Leaf</tissue>
    </source>
</reference>